<evidence type="ECO:0000313" key="11">
    <source>
        <dbReference type="EMBL" id="CAF3796586.1"/>
    </source>
</evidence>
<dbReference type="EMBL" id="CAJNOQ010003699">
    <property type="protein sequence ID" value="CAF1025388.1"/>
    <property type="molecule type" value="Genomic_DNA"/>
</dbReference>
<evidence type="ECO:0000256" key="5">
    <source>
        <dbReference type="PROSITE-ProRule" id="PRU00024"/>
    </source>
</evidence>
<feature type="repeat" description="NHL" evidence="6">
    <location>
        <begin position="748"/>
        <end position="793"/>
    </location>
</feature>
<dbReference type="PANTHER" id="PTHR24104">
    <property type="entry name" value="E3 UBIQUITIN-PROTEIN LIGASE NHLRC1-RELATED"/>
    <property type="match status" value="1"/>
</dbReference>
<dbReference type="Gene3D" id="3.30.160.60">
    <property type="entry name" value="Classic Zinc Finger"/>
    <property type="match status" value="1"/>
</dbReference>
<dbReference type="PROSITE" id="PS50089">
    <property type="entry name" value="ZF_RING_2"/>
    <property type="match status" value="1"/>
</dbReference>
<evidence type="ECO:0000256" key="2">
    <source>
        <dbReference type="ARBA" id="ARBA00022737"/>
    </source>
</evidence>
<evidence type="ECO:0000256" key="7">
    <source>
        <dbReference type="SAM" id="MobiDB-lite"/>
    </source>
</evidence>
<feature type="repeat" description="NHL" evidence="6">
    <location>
        <begin position="880"/>
        <end position="923"/>
    </location>
</feature>
<dbReference type="InterPro" id="IPR001258">
    <property type="entry name" value="NHL_repeat"/>
</dbReference>
<evidence type="ECO:0008006" key="13">
    <source>
        <dbReference type="Google" id="ProtNLM"/>
    </source>
</evidence>
<gene>
    <name evidence="10" type="ORF">GPM918_LOCUS15000</name>
    <name evidence="11" type="ORF">SRO942_LOCUS15000</name>
</gene>
<feature type="domain" description="RING-type" evidence="8">
    <location>
        <begin position="191"/>
        <end position="247"/>
    </location>
</feature>
<dbReference type="InterPro" id="IPR013083">
    <property type="entry name" value="Znf_RING/FYVE/PHD"/>
</dbReference>
<dbReference type="InterPro" id="IPR000315">
    <property type="entry name" value="Znf_B-box"/>
</dbReference>
<feature type="region of interest" description="Disordered" evidence="7">
    <location>
        <begin position="157"/>
        <end position="179"/>
    </location>
</feature>
<evidence type="ECO:0000313" key="12">
    <source>
        <dbReference type="Proteomes" id="UP000663829"/>
    </source>
</evidence>
<evidence type="ECO:0000259" key="9">
    <source>
        <dbReference type="PROSITE" id="PS50119"/>
    </source>
</evidence>
<dbReference type="SUPFAM" id="SSF101898">
    <property type="entry name" value="NHL repeat"/>
    <property type="match status" value="1"/>
</dbReference>
<comment type="caution">
    <text evidence="10">The sequence shown here is derived from an EMBL/GenBank/DDBJ whole genome shotgun (WGS) entry which is preliminary data.</text>
</comment>
<dbReference type="PROSITE" id="PS50119">
    <property type="entry name" value="ZF_BBOX"/>
    <property type="match status" value="1"/>
</dbReference>
<feature type="compositionally biased region" description="Low complexity" evidence="7">
    <location>
        <begin position="158"/>
        <end position="175"/>
    </location>
</feature>
<feature type="repeat" description="NHL" evidence="6">
    <location>
        <begin position="794"/>
        <end position="835"/>
    </location>
</feature>
<reference evidence="10" key="1">
    <citation type="submission" date="2021-02" db="EMBL/GenBank/DDBJ databases">
        <authorList>
            <person name="Nowell W R."/>
        </authorList>
    </citation>
    <scope>NUCLEOTIDE SEQUENCE</scope>
</reference>
<feature type="repeat" description="NHL" evidence="6">
    <location>
        <begin position="836"/>
        <end position="878"/>
    </location>
</feature>
<dbReference type="Proteomes" id="UP000663829">
    <property type="component" value="Unassembled WGS sequence"/>
</dbReference>
<evidence type="ECO:0000256" key="6">
    <source>
        <dbReference type="PROSITE-ProRule" id="PRU00504"/>
    </source>
</evidence>
<keyword evidence="4" id="KW-0862">Zinc</keyword>
<feature type="region of interest" description="Disordered" evidence="7">
    <location>
        <begin position="548"/>
        <end position="581"/>
    </location>
</feature>
<evidence type="ECO:0000256" key="4">
    <source>
        <dbReference type="ARBA" id="ARBA00022833"/>
    </source>
</evidence>
<feature type="repeat" description="NHL" evidence="6">
    <location>
        <begin position="701"/>
        <end position="744"/>
    </location>
</feature>
<dbReference type="Proteomes" id="UP000681722">
    <property type="component" value="Unassembled WGS sequence"/>
</dbReference>
<dbReference type="OrthoDB" id="342730at2759"/>
<dbReference type="SMART" id="SM00336">
    <property type="entry name" value="BBOX"/>
    <property type="match status" value="1"/>
</dbReference>
<evidence type="ECO:0000313" key="10">
    <source>
        <dbReference type="EMBL" id="CAF1025388.1"/>
    </source>
</evidence>
<accession>A0A814IKJ0</accession>
<dbReference type="InterPro" id="IPR050952">
    <property type="entry name" value="TRIM-NHL_E3_ligases"/>
</dbReference>
<dbReference type="CDD" id="cd20482">
    <property type="entry name" value="CC_brat-like"/>
    <property type="match status" value="1"/>
</dbReference>
<organism evidence="10 12">
    <name type="scientific">Didymodactylos carnosus</name>
    <dbReference type="NCBI Taxonomy" id="1234261"/>
    <lineage>
        <taxon>Eukaryota</taxon>
        <taxon>Metazoa</taxon>
        <taxon>Spiralia</taxon>
        <taxon>Gnathifera</taxon>
        <taxon>Rotifera</taxon>
        <taxon>Eurotatoria</taxon>
        <taxon>Bdelloidea</taxon>
        <taxon>Philodinida</taxon>
        <taxon>Philodinidae</taxon>
        <taxon>Didymodactylos</taxon>
    </lineage>
</organism>
<evidence type="ECO:0000256" key="1">
    <source>
        <dbReference type="ARBA" id="ARBA00022723"/>
    </source>
</evidence>
<dbReference type="CDD" id="cd14959">
    <property type="entry name" value="NHL_brat_like"/>
    <property type="match status" value="1"/>
</dbReference>
<dbReference type="AlphaFoldDB" id="A0A814IKJ0"/>
<dbReference type="InterPro" id="IPR017907">
    <property type="entry name" value="Znf_RING_CS"/>
</dbReference>
<dbReference type="GO" id="GO:0003730">
    <property type="term" value="F:mRNA 3'-UTR binding"/>
    <property type="evidence" value="ECO:0007669"/>
    <property type="project" value="TreeGrafter"/>
</dbReference>
<dbReference type="EMBL" id="CAJOBC010003699">
    <property type="protein sequence ID" value="CAF3796586.1"/>
    <property type="molecule type" value="Genomic_DNA"/>
</dbReference>
<dbReference type="PROSITE" id="PS00518">
    <property type="entry name" value="ZF_RING_1"/>
    <property type="match status" value="1"/>
</dbReference>
<name>A0A814IKJ0_9BILA</name>
<dbReference type="PROSITE" id="PS51125">
    <property type="entry name" value="NHL"/>
    <property type="match status" value="5"/>
</dbReference>
<dbReference type="SUPFAM" id="SSF57845">
    <property type="entry name" value="B-box zinc-binding domain"/>
    <property type="match status" value="1"/>
</dbReference>
<dbReference type="Pfam" id="PF00643">
    <property type="entry name" value="zf-B_box"/>
    <property type="match status" value="1"/>
</dbReference>
<dbReference type="GO" id="GO:0008270">
    <property type="term" value="F:zinc ion binding"/>
    <property type="evidence" value="ECO:0007669"/>
    <property type="project" value="UniProtKB-KW"/>
</dbReference>
<keyword evidence="12" id="KW-1185">Reference proteome</keyword>
<feature type="compositionally biased region" description="Low complexity" evidence="7">
    <location>
        <begin position="977"/>
        <end position="1010"/>
    </location>
</feature>
<feature type="region of interest" description="Disordered" evidence="7">
    <location>
        <begin position="1"/>
        <end position="21"/>
    </location>
</feature>
<keyword evidence="3 5" id="KW-0863">Zinc-finger</keyword>
<dbReference type="Pfam" id="PF01436">
    <property type="entry name" value="NHL"/>
    <property type="match status" value="4"/>
</dbReference>
<evidence type="ECO:0000259" key="8">
    <source>
        <dbReference type="PROSITE" id="PS50089"/>
    </source>
</evidence>
<dbReference type="PANTHER" id="PTHR24104:SF41">
    <property type="entry name" value="BRAIN TUMOR PROTEIN"/>
    <property type="match status" value="1"/>
</dbReference>
<keyword evidence="2" id="KW-0677">Repeat</keyword>
<dbReference type="FunFam" id="2.120.10.30:FF:000107">
    <property type="entry name" value="Uncharacterized protein"/>
    <property type="match status" value="1"/>
</dbReference>
<feature type="region of interest" description="Disordered" evidence="7">
    <location>
        <begin position="973"/>
        <end position="1010"/>
    </location>
</feature>
<dbReference type="SMART" id="SM00184">
    <property type="entry name" value="RING"/>
    <property type="match status" value="1"/>
</dbReference>
<feature type="domain" description="B box-type" evidence="9">
    <location>
        <begin position="315"/>
        <end position="357"/>
    </location>
</feature>
<dbReference type="InterPro" id="IPR001841">
    <property type="entry name" value="Znf_RING"/>
</dbReference>
<protein>
    <recommendedName>
        <fullName evidence="13">Brain tumor protein</fullName>
    </recommendedName>
</protein>
<dbReference type="SMART" id="SM00502">
    <property type="entry name" value="BBC"/>
    <property type="match status" value="1"/>
</dbReference>
<dbReference type="InterPro" id="IPR003649">
    <property type="entry name" value="Bbox_C"/>
</dbReference>
<dbReference type="Gene3D" id="2.120.10.30">
    <property type="entry name" value="TolB, C-terminal domain"/>
    <property type="match status" value="1"/>
</dbReference>
<sequence length="1027" mass="114170">MYNMTFELKTKEKTHNSPFSSSSILGLFPPKTTTSTSLDNDDILTIQQPTLLSACISNESSGSGSSHSYSESGFCSSSLLSSSSVISASSSPPQSSSPSVLKRASSISIMPINIHSTNNNNILSTSSPTCSNVNSASSSPLTSYNNFPLTNHLLLNDSTSSSSSSSPQQQQQQQQQHHHGNNNNMQLFQCCPFCGIVYKKQNPARVLQCFHTICESCVNKLPPLSNGSSDGCNDDENENYYLNCPLCGLKTNVQNILPDYTIHNVLECMMPLNETTTEQHCTTCNNIESLAMPKCCSNGQRVVYIKEFESNVNNNDLRPCTNHKNESLKYFCLTCNIPICKECITTDHGRNHEYISLNDAGSHQVAKLQNMVENTRLRLNELKYSQKTFERACGMLQTQYHKAQHNINETYNFYRQLLEERKHELIKELDNAFTEKQTILTNQMQKIDDTLTRANQPLDFSDRLFKNSSTTEILIFKKQLENKLNTIIQIMPDPNMHSAFEIEFVSNFQAIQTGVRNTFGYVRTSPEMTTNNHYKPRPIAPPLASMNNACHNHNHNHHNGYSPTKIHQQHNNNNQQQQSQLHTSSFISNGLDVLGLSSNMKKYATPTPISFSSSEADINPYELWSTGGGSMTSPISAPSVTSLPSLPPLSSSTSTNGTTDLGVDMVVDSLPNLDAYGTLPHHLMLPSRPNGSLKRHKMIYHLKFGEFGVIEGQFTEPSGIAVNGQGDIIVADTNNHRIQVFDKDGRFRFQFGECGKREGQLLYPNRVAVFRQSGDIVVTERSPTHQIQIYNQYGQFVRKFGANVLQHPRGVCVDNRGQIIVVECKVMRIFIFDCNGNVLNKFTCSKYLEFPNGVCCNDKQEIFISDNRAHCIKVFSQVDGQFLRTIGSEGITNYPIGVVINNHGDVLVADNHNNFNITIFDQNGNLISALESKVKHAQCFDVALMDDGSVVLASKDYRVYVYRYLTTPGTNGGTAVSTITTTTNSSSTPTSPISSSSTTPQITCTSPNQQNQIDQTQQTLITQNGYC</sequence>
<keyword evidence="1" id="KW-0479">Metal-binding</keyword>
<dbReference type="Gene3D" id="3.30.40.10">
    <property type="entry name" value="Zinc/RING finger domain, C3HC4 (zinc finger)"/>
    <property type="match status" value="1"/>
</dbReference>
<evidence type="ECO:0000256" key="3">
    <source>
        <dbReference type="ARBA" id="ARBA00022771"/>
    </source>
</evidence>
<dbReference type="InterPro" id="IPR011042">
    <property type="entry name" value="6-blade_b-propeller_TolB-like"/>
</dbReference>
<feature type="compositionally biased region" description="Low complexity" evidence="7">
    <location>
        <begin position="569"/>
        <end position="578"/>
    </location>
</feature>
<proteinExistence type="predicted"/>